<comment type="similarity">
    <text evidence="7">Belongs to the G-protein coupled receptor 1 family.</text>
</comment>
<feature type="transmembrane region" description="Helical" evidence="8">
    <location>
        <begin position="173"/>
        <end position="191"/>
    </location>
</feature>
<feature type="transmembrane region" description="Helical" evidence="8">
    <location>
        <begin position="125"/>
        <end position="148"/>
    </location>
</feature>
<comment type="subcellular location">
    <subcellularLocation>
        <location evidence="1">Cell membrane</location>
        <topology evidence="1">Multi-pass membrane protein</topology>
    </subcellularLocation>
</comment>
<dbReference type="PROSITE" id="PS50262">
    <property type="entry name" value="G_PROTEIN_RECEP_F1_2"/>
    <property type="match status" value="1"/>
</dbReference>
<dbReference type="Proteomes" id="UP000276133">
    <property type="component" value="Unassembled WGS sequence"/>
</dbReference>
<dbReference type="PROSITE" id="PS00237">
    <property type="entry name" value="G_PROTEIN_RECEP_F1_1"/>
    <property type="match status" value="1"/>
</dbReference>
<dbReference type="InterPro" id="IPR017452">
    <property type="entry name" value="GPCR_Rhodpsn_7TM"/>
</dbReference>
<dbReference type="STRING" id="10195.A0A3M7R7S8"/>
<accession>A0A3M7R7S8</accession>
<dbReference type="PANTHER" id="PTHR24241">
    <property type="entry name" value="NEUROPEPTIDE RECEPTOR-RELATED G-PROTEIN COUPLED RECEPTOR"/>
    <property type="match status" value="1"/>
</dbReference>
<evidence type="ECO:0000256" key="3">
    <source>
        <dbReference type="ARBA" id="ARBA00022692"/>
    </source>
</evidence>
<feature type="transmembrane region" description="Helical" evidence="8">
    <location>
        <begin position="371"/>
        <end position="389"/>
    </location>
</feature>
<feature type="transmembrane region" description="Helical" evidence="8">
    <location>
        <begin position="211"/>
        <end position="235"/>
    </location>
</feature>
<keyword evidence="4 8" id="KW-1133">Transmembrane helix</keyword>
<dbReference type="AlphaFoldDB" id="A0A3M7R7S8"/>
<reference evidence="10 11" key="1">
    <citation type="journal article" date="2018" name="Sci. Rep.">
        <title>Genomic signatures of local adaptation to the degree of environmental predictability in rotifers.</title>
        <authorList>
            <person name="Franch-Gras L."/>
            <person name="Hahn C."/>
            <person name="Garcia-Roger E.M."/>
            <person name="Carmona M.J."/>
            <person name="Serra M."/>
            <person name="Gomez A."/>
        </authorList>
    </citation>
    <scope>NUCLEOTIDE SEQUENCE [LARGE SCALE GENOMIC DNA]</scope>
    <source>
        <strain evidence="10">HYR1</strain>
    </source>
</reference>
<gene>
    <name evidence="10" type="ORF">BpHYR1_031275</name>
</gene>
<evidence type="ECO:0000256" key="2">
    <source>
        <dbReference type="ARBA" id="ARBA00022475"/>
    </source>
</evidence>
<evidence type="ECO:0000256" key="4">
    <source>
        <dbReference type="ARBA" id="ARBA00022989"/>
    </source>
</evidence>
<keyword evidence="11" id="KW-1185">Reference proteome</keyword>
<dbReference type="GO" id="GO:0005886">
    <property type="term" value="C:plasma membrane"/>
    <property type="evidence" value="ECO:0007669"/>
    <property type="project" value="UniProtKB-SubCell"/>
</dbReference>
<protein>
    <submittedName>
        <fullName evidence="10">5-hydroxytryptamine receptor 1F-like</fullName>
    </submittedName>
</protein>
<keyword evidence="5 8" id="KW-0472">Membrane</keyword>
<dbReference type="InterPro" id="IPR000276">
    <property type="entry name" value="GPCR_Rhodpsn"/>
</dbReference>
<feature type="transmembrane region" description="Helical" evidence="8">
    <location>
        <begin position="409"/>
        <end position="428"/>
    </location>
</feature>
<comment type="caution">
    <text evidence="10">The sequence shown here is derived from an EMBL/GenBank/DDBJ whole genome shotgun (WGS) entry which is preliminary data.</text>
</comment>
<keyword evidence="2" id="KW-1003">Cell membrane</keyword>
<evidence type="ECO:0000313" key="10">
    <source>
        <dbReference type="EMBL" id="RNA19600.1"/>
    </source>
</evidence>
<organism evidence="10 11">
    <name type="scientific">Brachionus plicatilis</name>
    <name type="common">Marine rotifer</name>
    <name type="synonym">Brachionus muelleri</name>
    <dbReference type="NCBI Taxonomy" id="10195"/>
    <lineage>
        <taxon>Eukaryota</taxon>
        <taxon>Metazoa</taxon>
        <taxon>Spiralia</taxon>
        <taxon>Gnathifera</taxon>
        <taxon>Rotifera</taxon>
        <taxon>Eurotatoria</taxon>
        <taxon>Monogononta</taxon>
        <taxon>Pseudotrocha</taxon>
        <taxon>Ploima</taxon>
        <taxon>Brachionidae</taxon>
        <taxon>Brachionus</taxon>
    </lineage>
</organism>
<keyword evidence="6 7" id="KW-0675">Receptor</keyword>
<dbReference type="EMBL" id="REGN01004017">
    <property type="protein sequence ID" value="RNA19600.1"/>
    <property type="molecule type" value="Genomic_DNA"/>
</dbReference>
<dbReference type="SUPFAM" id="SSF81321">
    <property type="entry name" value="Family A G protein-coupled receptor-like"/>
    <property type="match status" value="1"/>
</dbReference>
<dbReference type="Gene3D" id="1.20.1070.10">
    <property type="entry name" value="Rhodopsin 7-helix transmembrane proteins"/>
    <property type="match status" value="1"/>
</dbReference>
<feature type="domain" description="G-protein coupled receptors family 1 profile" evidence="9">
    <location>
        <begin position="101"/>
        <end position="425"/>
    </location>
</feature>
<feature type="transmembrane region" description="Helical" evidence="8">
    <location>
        <begin position="28"/>
        <end position="50"/>
    </location>
</feature>
<keyword evidence="7" id="KW-0807">Transducer</keyword>
<keyword evidence="3 7" id="KW-0812">Transmembrane</keyword>
<dbReference type="PRINTS" id="PR00237">
    <property type="entry name" value="GPCRRHODOPSN"/>
</dbReference>
<dbReference type="OrthoDB" id="5969463at2759"/>
<dbReference type="CDD" id="cd00637">
    <property type="entry name" value="7tm_classA_rhodopsin-like"/>
    <property type="match status" value="1"/>
</dbReference>
<evidence type="ECO:0000256" key="5">
    <source>
        <dbReference type="ARBA" id="ARBA00023136"/>
    </source>
</evidence>
<name>A0A3M7R7S8_BRAPC</name>
<feature type="transmembrane region" description="Helical" evidence="8">
    <location>
        <begin position="255"/>
        <end position="277"/>
    </location>
</feature>
<evidence type="ECO:0000256" key="7">
    <source>
        <dbReference type="RuleBase" id="RU000688"/>
    </source>
</evidence>
<evidence type="ECO:0000256" key="1">
    <source>
        <dbReference type="ARBA" id="ARBA00004651"/>
    </source>
</evidence>
<proteinExistence type="inferred from homology"/>
<keyword evidence="7" id="KW-0297">G-protein coupled receptor</keyword>
<dbReference type="GO" id="GO:0004930">
    <property type="term" value="F:G protein-coupled receptor activity"/>
    <property type="evidence" value="ECO:0007669"/>
    <property type="project" value="UniProtKB-KW"/>
</dbReference>
<dbReference type="Pfam" id="PF00001">
    <property type="entry name" value="7tm_1"/>
    <property type="match status" value="1"/>
</dbReference>
<evidence type="ECO:0000256" key="8">
    <source>
        <dbReference type="SAM" id="Phobius"/>
    </source>
</evidence>
<evidence type="ECO:0000259" key="9">
    <source>
        <dbReference type="PROSITE" id="PS50262"/>
    </source>
</evidence>
<evidence type="ECO:0000313" key="11">
    <source>
        <dbReference type="Proteomes" id="UP000276133"/>
    </source>
</evidence>
<evidence type="ECO:0000256" key="6">
    <source>
        <dbReference type="ARBA" id="ARBA00023170"/>
    </source>
</evidence>
<sequence length="447" mass="51545">MLSLRVMNQANNETKWRPLHSWGLVDSYTIVVLLMISISSSVNFVVILTYKAGFRNRKLCPYKPKAASDRESRPECQTQSRFRRRLTETMISVPKSMANNRNDDYTECLFPTQNCYIYRRTLCSYFILVLAVCDLFISVVNMPISLVYQSPPLRSLVTLDRSLLPLLCPLGHFVYQVPIVLELEIVALIALDRYSSVFRSIDSYFFDKNKFIILTMTSFVLACLISLPQLLLVGADVSNSHCTTKQVVGQRVYETFLMAVFVINLSCIVTCYIRVYTHIYRTLRTQRAEHKPAVVAESKILYKRRVSCPVDLRSAFGPSHRADYLASVKAKRARKLSENQMASSAQNSYQNVKAISIRRHTSRKYKHTKTATVLALTILVIVFTWAPFWLHKLLVLHPHHHHNCVLSKIFNNLYLLNYVLNPLFYSFVNKRFRKNALYLAKSFCSSC</sequence>